<dbReference type="Pfam" id="PF00249">
    <property type="entry name" value="Myb_DNA-binding"/>
    <property type="match status" value="2"/>
</dbReference>
<evidence type="ECO:0000256" key="4">
    <source>
        <dbReference type="ARBA" id="ARBA00023125"/>
    </source>
</evidence>
<dbReference type="GO" id="GO:0005634">
    <property type="term" value="C:nucleus"/>
    <property type="evidence" value="ECO:0007669"/>
    <property type="project" value="UniProtKB-SubCell"/>
</dbReference>
<dbReference type="EMBL" id="CM009293">
    <property type="protein sequence ID" value="PNT39241.1"/>
    <property type="molecule type" value="Genomic_DNA"/>
</dbReference>
<keyword evidence="10" id="KW-1185">Reference proteome</keyword>
<evidence type="ECO:0000256" key="6">
    <source>
        <dbReference type="ARBA" id="ARBA00023242"/>
    </source>
</evidence>
<evidence type="ECO:0000313" key="10">
    <source>
        <dbReference type="Proteomes" id="UP000006729"/>
    </source>
</evidence>
<evidence type="ECO:0000259" key="7">
    <source>
        <dbReference type="PROSITE" id="PS50090"/>
    </source>
</evidence>
<dbReference type="InterPro" id="IPR001005">
    <property type="entry name" value="SANT/Myb"/>
</dbReference>
<evidence type="ECO:0000256" key="2">
    <source>
        <dbReference type="ARBA" id="ARBA00022737"/>
    </source>
</evidence>
<feature type="domain" description="HTH myb-type" evidence="8">
    <location>
        <begin position="73"/>
        <end position="127"/>
    </location>
</feature>
<keyword evidence="2" id="KW-0677">Repeat</keyword>
<organism evidence="9 10">
    <name type="scientific">Populus trichocarpa</name>
    <name type="common">Western balsam poplar</name>
    <name type="synonym">Populus balsamifera subsp. trichocarpa</name>
    <dbReference type="NCBI Taxonomy" id="3694"/>
    <lineage>
        <taxon>Eukaryota</taxon>
        <taxon>Viridiplantae</taxon>
        <taxon>Streptophyta</taxon>
        <taxon>Embryophyta</taxon>
        <taxon>Tracheophyta</taxon>
        <taxon>Spermatophyta</taxon>
        <taxon>Magnoliopsida</taxon>
        <taxon>eudicotyledons</taxon>
        <taxon>Gunneridae</taxon>
        <taxon>Pentapetalae</taxon>
        <taxon>rosids</taxon>
        <taxon>fabids</taxon>
        <taxon>Malpighiales</taxon>
        <taxon>Salicaceae</taxon>
        <taxon>Saliceae</taxon>
        <taxon>Populus</taxon>
    </lineage>
</organism>
<dbReference type="GO" id="GO:0003677">
    <property type="term" value="F:DNA binding"/>
    <property type="evidence" value="ECO:0007669"/>
    <property type="project" value="UniProtKB-KW"/>
</dbReference>
<dbReference type="InParanoid" id="A0A2K2ANY4"/>
<protein>
    <recommendedName>
        <fullName evidence="11">MYB family protein</fullName>
    </recommendedName>
</protein>
<evidence type="ECO:0000256" key="1">
    <source>
        <dbReference type="ARBA" id="ARBA00004123"/>
    </source>
</evidence>
<dbReference type="PROSITE" id="PS50090">
    <property type="entry name" value="MYB_LIKE"/>
    <property type="match status" value="2"/>
</dbReference>
<feature type="domain" description="Myb-like" evidence="7">
    <location>
        <begin position="73"/>
        <end position="123"/>
    </location>
</feature>
<feature type="domain" description="Myb-like" evidence="7">
    <location>
        <begin position="20"/>
        <end position="72"/>
    </location>
</feature>
<evidence type="ECO:0000313" key="9">
    <source>
        <dbReference type="EMBL" id="PNT39241.1"/>
    </source>
</evidence>
<dbReference type="PANTHER" id="PTHR47997:SF28">
    <property type="entry name" value="TRANSCRIPTION FACTOR MYB15-LIKE"/>
    <property type="match status" value="1"/>
</dbReference>
<comment type="subcellular location">
    <subcellularLocation>
        <location evidence="1">Nucleus</location>
    </subcellularLocation>
</comment>
<sequence length="254" mass="28976">MDFTCIKLATMRKIAHNSQNLPLKRGAWSPEEDQKLIAYINRHGIRNWIEMPKAAGLLRSGKSCRLRWMNYLRPDIKRGNFSMEEVETILKLHGILGNRWSAIAAKLPGRTDNEIKNFWNTRLKKNYVKNNINTAAQAPKLQGTQTSTAEFKKRKLSENIDVPLPTAPKILKPEDSEGSPKLPISYFSSSFNLVNDLIINENQIIEENVGLLESNGEQCLWGPQFSTEGQTCMVEDYGDTCTIEMWVQELLHEV</sequence>
<dbReference type="PROSITE" id="PS51294">
    <property type="entry name" value="HTH_MYB"/>
    <property type="match status" value="2"/>
</dbReference>
<dbReference type="SUPFAM" id="SSF46689">
    <property type="entry name" value="Homeodomain-like"/>
    <property type="match status" value="1"/>
</dbReference>
<keyword evidence="6" id="KW-0539">Nucleus</keyword>
<feature type="domain" description="HTH myb-type" evidence="8">
    <location>
        <begin position="23"/>
        <end position="72"/>
    </location>
</feature>
<evidence type="ECO:0000256" key="5">
    <source>
        <dbReference type="ARBA" id="ARBA00023163"/>
    </source>
</evidence>
<dbReference type="CDD" id="cd00167">
    <property type="entry name" value="SANT"/>
    <property type="match status" value="2"/>
</dbReference>
<name>A0A2K2ANY4_POPTR</name>
<accession>A0A2K2ANY4</accession>
<dbReference type="PANTHER" id="PTHR47997">
    <property type="entry name" value="MYB DOMAIN PROTEIN 55"/>
    <property type="match status" value="1"/>
</dbReference>
<keyword evidence="3" id="KW-0805">Transcription regulation</keyword>
<dbReference type="FunFam" id="1.10.10.60:FF:000001">
    <property type="entry name" value="MYB-related transcription factor"/>
    <property type="match status" value="1"/>
</dbReference>
<dbReference type="Proteomes" id="UP000006729">
    <property type="component" value="Chromosome 4"/>
</dbReference>
<evidence type="ECO:0008006" key="11">
    <source>
        <dbReference type="Google" id="ProtNLM"/>
    </source>
</evidence>
<dbReference type="SMR" id="A0A2K2ANY4"/>
<keyword evidence="5" id="KW-0804">Transcription</keyword>
<dbReference type="SMART" id="SM00717">
    <property type="entry name" value="SANT"/>
    <property type="match status" value="2"/>
</dbReference>
<evidence type="ECO:0000259" key="8">
    <source>
        <dbReference type="PROSITE" id="PS51294"/>
    </source>
</evidence>
<evidence type="ECO:0000256" key="3">
    <source>
        <dbReference type="ARBA" id="ARBA00023015"/>
    </source>
</evidence>
<dbReference type="InterPro" id="IPR017930">
    <property type="entry name" value="Myb_dom"/>
</dbReference>
<gene>
    <name evidence="9" type="ORF">POPTR_004G026600</name>
</gene>
<dbReference type="InterPro" id="IPR009057">
    <property type="entry name" value="Homeodomain-like_sf"/>
</dbReference>
<dbReference type="AlphaFoldDB" id="A0A2K2ANY4"/>
<keyword evidence="4" id="KW-0238">DNA-binding</keyword>
<proteinExistence type="predicted"/>
<dbReference type="Gene3D" id="1.10.10.60">
    <property type="entry name" value="Homeodomain-like"/>
    <property type="match status" value="2"/>
</dbReference>
<dbReference type="InterPro" id="IPR051953">
    <property type="entry name" value="Plant_SW-associated_TFs"/>
</dbReference>
<reference evidence="9 10" key="1">
    <citation type="journal article" date="2006" name="Science">
        <title>The genome of black cottonwood, Populus trichocarpa (Torr. &amp; Gray).</title>
        <authorList>
            <person name="Tuskan G.A."/>
            <person name="Difazio S."/>
            <person name="Jansson S."/>
            <person name="Bohlmann J."/>
            <person name="Grigoriev I."/>
            <person name="Hellsten U."/>
            <person name="Putnam N."/>
            <person name="Ralph S."/>
            <person name="Rombauts S."/>
            <person name="Salamov A."/>
            <person name="Schein J."/>
            <person name="Sterck L."/>
            <person name="Aerts A."/>
            <person name="Bhalerao R.R."/>
            <person name="Bhalerao R.P."/>
            <person name="Blaudez D."/>
            <person name="Boerjan W."/>
            <person name="Brun A."/>
            <person name="Brunner A."/>
            <person name="Busov V."/>
            <person name="Campbell M."/>
            <person name="Carlson J."/>
            <person name="Chalot M."/>
            <person name="Chapman J."/>
            <person name="Chen G.L."/>
            <person name="Cooper D."/>
            <person name="Coutinho P.M."/>
            <person name="Couturier J."/>
            <person name="Covert S."/>
            <person name="Cronk Q."/>
            <person name="Cunningham R."/>
            <person name="Davis J."/>
            <person name="Degroeve S."/>
            <person name="Dejardin A."/>
            <person name="Depamphilis C."/>
            <person name="Detter J."/>
            <person name="Dirks B."/>
            <person name="Dubchak I."/>
            <person name="Duplessis S."/>
            <person name="Ehlting J."/>
            <person name="Ellis B."/>
            <person name="Gendler K."/>
            <person name="Goodstein D."/>
            <person name="Gribskov M."/>
            <person name="Grimwood J."/>
            <person name="Groover A."/>
            <person name="Gunter L."/>
            <person name="Hamberger B."/>
            <person name="Heinze B."/>
            <person name="Helariutta Y."/>
            <person name="Henrissat B."/>
            <person name="Holligan D."/>
            <person name="Holt R."/>
            <person name="Huang W."/>
            <person name="Islam-Faridi N."/>
            <person name="Jones S."/>
            <person name="Jones-Rhoades M."/>
            <person name="Jorgensen R."/>
            <person name="Joshi C."/>
            <person name="Kangasjarvi J."/>
            <person name="Karlsson J."/>
            <person name="Kelleher C."/>
            <person name="Kirkpatrick R."/>
            <person name="Kirst M."/>
            <person name="Kohler A."/>
            <person name="Kalluri U."/>
            <person name="Larimer F."/>
            <person name="Leebens-Mack J."/>
            <person name="Leple J.C."/>
            <person name="Locascio P."/>
            <person name="Lou Y."/>
            <person name="Lucas S."/>
            <person name="Martin F."/>
            <person name="Montanini B."/>
            <person name="Napoli C."/>
            <person name="Nelson D.R."/>
            <person name="Nelson C."/>
            <person name="Nieminen K."/>
            <person name="Nilsson O."/>
            <person name="Pereda V."/>
            <person name="Peter G."/>
            <person name="Philippe R."/>
            <person name="Pilate G."/>
            <person name="Poliakov A."/>
            <person name="Razumovskaya J."/>
            <person name="Richardson P."/>
            <person name="Rinaldi C."/>
            <person name="Ritland K."/>
            <person name="Rouze P."/>
            <person name="Ryaboy D."/>
            <person name="Schmutz J."/>
            <person name="Schrader J."/>
            <person name="Segerman B."/>
            <person name="Shin H."/>
            <person name="Siddiqui A."/>
            <person name="Sterky F."/>
            <person name="Terry A."/>
            <person name="Tsai C.J."/>
            <person name="Uberbacher E."/>
            <person name="Unneberg P."/>
            <person name="Vahala J."/>
            <person name="Wall K."/>
            <person name="Wessler S."/>
            <person name="Yang G."/>
            <person name="Yin T."/>
            <person name="Douglas C."/>
            <person name="Marra M."/>
            <person name="Sandberg G."/>
            <person name="Van de Peer Y."/>
            <person name="Rokhsar D."/>
        </authorList>
    </citation>
    <scope>NUCLEOTIDE SEQUENCE [LARGE SCALE GENOMIC DNA]</scope>
    <source>
        <strain evidence="10">cv. Nisqually</strain>
    </source>
</reference>